<dbReference type="RefSeq" id="WP_193119593.1">
    <property type="nucleotide sequence ID" value="NZ_BAAAIR010000003.1"/>
</dbReference>
<dbReference type="Gene3D" id="3.40.50.300">
    <property type="entry name" value="P-loop containing nucleotide triphosphate hydrolases"/>
    <property type="match status" value="1"/>
</dbReference>
<sequence>MTRLTLHPALHVDLVTFRYKRASATLRDFSWTFPAGRTLLLGPNGSGKSTLLRVIAGLLKPSSGRVAYSSDTNAQMTKLPARQIGYLPQESPRVRGLSVQQQVEYSAWLAGLNLNLSKTSIEAIDRVHLLDKLRTPTTSLSGGEARRLNLACAIVHSPDVLLLDEPTTGLDPVERINLAEIIGNRMGAENIITATHEAEALMDVSTDIAILVGGKITDSFPATNSTSEWLDRYRSALSRENHS</sequence>
<dbReference type="InterPro" id="IPR017871">
    <property type="entry name" value="ABC_transporter-like_CS"/>
</dbReference>
<gene>
    <name evidence="5" type="ORF">ACFPK8_04695</name>
</gene>
<evidence type="ECO:0000313" key="5">
    <source>
        <dbReference type="EMBL" id="MFC5296799.1"/>
    </source>
</evidence>
<protein>
    <submittedName>
        <fullName evidence="5">ABC transporter ATP-binding protein</fullName>
    </submittedName>
</protein>
<dbReference type="PROSITE" id="PS50893">
    <property type="entry name" value="ABC_TRANSPORTER_2"/>
    <property type="match status" value="1"/>
</dbReference>
<proteinExistence type="predicted"/>
<comment type="caution">
    <text evidence="5">The sequence shown here is derived from an EMBL/GenBank/DDBJ whole genome shotgun (WGS) entry which is preliminary data.</text>
</comment>
<evidence type="ECO:0000259" key="4">
    <source>
        <dbReference type="PROSITE" id="PS50893"/>
    </source>
</evidence>
<keyword evidence="3 5" id="KW-0067">ATP-binding</keyword>
<evidence type="ECO:0000313" key="6">
    <source>
        <dbReference type="Proteomes" id="UP001595937"/>
    </source>
</evidence>
<dbReference type="EMBL" id="JBHSLN010000016">
    <property type="protein sequence ID" value="MFC5296799.1"/>
    <property type="molecule type" value="Genomic_DNA"/>
</dbReference>
<keyword evidence="2" id="KW-0547">Nucleotide-binding</keyword>
<organism evidence="5 6">
    <name type="scientific">Brachybacterium tyrofermentans</name>
    <dbReference type="NCBI Taxonomy" id="47848"/>
    <lineage>
        <taxon>Bacteria</taxon>
        <taxon>Bacillati</taxon>
        <taxon>Actinomycetota</taxon>
        <taxon>Actinomycetes</taxon>
        <taxon>Micrococcales</taxon>
        <taxon>Dermabacteraceae</taxon>
        <taxon>Brachybacterium</taxon>
    </lineage>
</organism>
<dbReference type="GeneID" id="303295508"/>
<dbReference type="SMART" id="SM00382">
    <property type="entry name" value="AAA"/>
    <property type="match status" value="1"/>
</dbReference>
<dbReference type="Proteomes" id="UP001595937">
    <property type="component" value="Unassembled WGS sequence"/>
</dbReference>
<evidence type="ECO:0000256" key="1">
    <source>
        <dbReference type="ARBA" id="ARBA00022448"/>
    </source>
</evidence>
<dbReference type="InterPro" id="IPR003439">
    <property type="entry name" value="ABC_transporter-like_ATP-bd"/>
</dbReference>
<feature type="domain" description="ABC transporter" evidence="4">
    <location>
        <begin position="10"/>
        <end position="238"/>
    </location>
</feature>
<evidence type="ECO:0000256" key="3">
    <source>
        <dbReference type="ARBA" id="ARBA00022840"/>
    </source>
</evidence>
<dbReference type="GO" id="GO:0005524">
    <property type="term" value="F:ATP binding"/>
    <property type="evidence" value="ECO:0007669"/>
    <property type="project" value="UniProtKB-KW"/>
</dbReference>
<accession>A0ABW0FCU7</accession>
<evidence type="ECO:0000256" key="2">
    <source>
        <dbReference type="ARBA" id="ARBA00022741"/>
    </source>
</evidence>
<dbReference type="InterPro" id="IPR027417">
    <property type="entry name" value="P-loop_NTPase"/>
</dbReference>
<dbReference type="SUPFAM" id="SSF52540">
    <property type="entry name" value="P-loop containing nucleoside triphosphate hydrolases"/>
    <property type="match status" value="1"/>
</dbReference>
<dbReference type="PANTHER" id="PTHR42939:SF1">
    <property type="entry name" value="ABC TRANSPORTER ATP-BINDING PROTEIN ALBC-RELATED"/>
    <property type="match status" value="1"/>
</dbReference>
<dbReference type="PANTHER" id="PTHR42939">
    <property type="entry name" value="ABC TRANSPORTER ATP-BINDING PROTEIN ALBC-RELATED"/>
    <property type="match status" value="1"/>
</dbReference>
<reference evidence="6" key="1">
    <citation type="journal article" date="2019" name="Int. J. Syst. Evol. Microbiol.">
        <title>The Global Catalogue of Microorganisms (GCM) 10K type strain sequencing project: providing services to taxonomists for standard genome sequencing and annotation.</title>
        <authorList>
            <consortium name="The Broad Institute Genomics Platform"/>
            <consortium name="The Broad Institute Genome Sequencing Center for Infectious Disease"/>
            <person name="Wu L."/>
            <person name="Ma J."/>
        </authorList>
    </citation>
    <scope>NUCLEOTIDE SEQUENCE [LARGE SCALE GENOMIC DNA]</scope>
    <source>
        <strain evidence="6">CGMCC 1.16455</strain>
    </source>
</reference>
<keyword evidence="1" id="KW-0813">Transport</keyword>
<dbReference type="Pfam" id="PF00005">
    <property type="entry name" value="ABC_tran"/>
    <property type="match status" value="1"/>
</dbReference>
<keyword evidence="6" id="KW-1185">Reference proteome</keyword>
<dbReference type="PROSITE" id="PS00211">
    <property type="entry name" value="ABC_TRANSPORTER_1"/>
    <property type="match status" value="1"/>
</dbReference>
<dbReference type="InterPro" id="IPR003593">
    <property type="entry name" value="AAA+_ATPase"/>
</dbReference>
<dbReference type="InterPro" id="IPR051782">
    <property type="entry name" value="ABC_Transporter_VariousFunc"/>
</dbReference>
<name>A0ABW0FCU7_9MICO</name>